<dbReference type="EMBL" id="FP929033">
    <property type="protein sequence ID" value="CBK69051.1"/>
    <property type="molecule type" value="Genomic_DNA"/>
</dbReference>
<organism evidence="2 3">
    <name type="scientific">Bacteroides xylanisolvens XB1A</name>
    <dbReference type="NCBI Taxonomy" id="657309"/>
    <lineage>
        <taxon>Bacteria</taxon>
        <taxon>Pseudomonadati</taxon>
        <taxon>Bacteroidota</taxon>
        <taxon>Bacteroidia</taxon>
        <taxon>Bacteroidales</taxon>
        <taxon>Bacteroidaceae</taxon>
        <taxon>Bacteroides</taxon>
    </lineage>
</organism>
<feature type="transmembrane region" description="Helical" evidence="1">
    <location>
        <begin position="12"/>
        <end position="32"/>
    </location>
</feature>
<dbReference type="AlphaFoldDB" id="D6D3P9"/>
<keyword evidence="1" id="KW-0472">Membrane</keyword>
<protein>
    <submittedName>
        <fullName evidence="2">Uncharacterized protein</fullName>
    </submittedName>
</protein>
<gene>
    <name evidence="2" type="ORF">BXY_41400</name>
</gene>
<evidence type="ECO:0000313" key="3">
    <source>
        <dbReference type="Proteomes" id="UP000008795"/>
    </source>
</evidence>
<proteinExistence type="predicted"/>
<reference evidence="2 3" key="1">
    <citation type="submission" date="2010-03" db="EMBL/GenBank/DDBJ databases">
        <title>The genome sequence of Bacteriodes xylanisolvens XB1A.</title>
        <authorList>
            <consortium name="metaHIT consortium -- http://www.metahit.eu/"/>
            <person name="Pajon A."/>
            <person name="Turner K."/>
            <person name="Parkhill J."/>
            <person name="Bernalier A."/>
        </authorList>
    </citation>
    <scope>NUCLEOTIDE SEQUENCE [LARGE SCALE GENOMIC DNA]</scope>
    <source>
        <strain evidence="2 3">XB1A</strain>
    </source>
</reference>
<accession>D6D3P9</accession>
<name>D6D3P9_9BACE</name>
<reference evidence="2 3" key="2">
    <citation type="submission" date="2010-03" db="EMBL/GenBank/DDBJ databases">
        <authorList>
            <person name="Pajon A."/>
        </authorList>
    </citation>
    <scope>NUCLEOTIDE SEQUENCE [LARGE SCALE GENOMIC DNA]</scope>
    <source>
        <strain evidence="2 3">XB1A</strain>
    </source>
</reference>
<evidence type="ECO:0000256" key="1">
    <source>
        <dbReference type="SAM" id="Phobius"/>
    </source>
</evidence>
<keyword evidence="1" id="KW-1133">Transmembrane helix</keyword>
<sequence>MEIVAIKNKKACLNVFNTIFFLILWLSVQVVYKMDSKPFFVGKYLVGNI</sequence>
<keyword evidence="1" id="KW-0812">Transmembrane</keyword>
<dbReference type="KEGG" id="bxy:BXY_41400"/>
<dbReference type="HOGENOM" id="CLU_3132707_0_0_10"/>
<dbReference type="Proteomes" id="UP000008795">
    <property type="component" value="Chromosome"/>
</dbReference>
<evidence type="ECO:0000313" key="2">
    <source>
        <dbReference type="EMBL" id="CBK69051.1"/>
    </source>
</evidence>